<protein>
    <submittedName>
        <fullName evidence="4">Glyoxylate/hydroxypyruvate reductase A</fullName>
    </submittedName>
</protein>
<proteinExistence type="predicted"/>
<dbReference type="CDD" id="cd12164">
    <property type="entry name" value="GDH_like_2"/>
    <property type="match status" value="1"/>
</dbReference>
<dbReference type="InterPro" id="IPR006140">
    <property type="entry name" value="D-isomer_DH_NAD-bd"/>
</dbReference>
<keyword evidence="4" id="KW-0670">Pyruvate</keyword>
<sequence>MAILLVADLPADEHDLWLRCLREAMPGETIVADRSLADAAAIDVAVVAKPPPGSLTGLPNLRFIQSLWAGVDRLLQDHSIDPAVPLARMVDPAMNIAMAETAQWAVLGLHRRFFDYQAQQREARWLQHDQLRADEVQVAVLGQGQMGSTVADRLRALGYAVEGWSRRSGMPALAGLLARSDIVINLMPLTGETHHFFNRDRFAQMKRRSALVNLGRGGHVADGDLLQALADGQLSRAVLDVFHVEPLASDHAFWAHPHITVLPHIAAWTDARSASAAVASNVARLRAGLAPEHLVDRSRGY</sequence>
<evidence type="ECO:0000313" key="5">
    <source>
        <dbReference type="Proteomes" id="UP000267464"/>
    </source>
</evidence>
<dbReference type="EMBL" id="QUSW01000007">
    <property type="protein sequence ID" value="RQP22364.1"/>
    <property type="molecule type" value="Genomic_DNA"/>
</dbReference>
<dbReference type="GO" id="GO:0016491">
    <property type="term" value="F:oxidoreductase activity"/>
    <property type="evidence" value="ECO:0007669"/>
    <property type="project" value="UniProtKB-KW"/>
</dbReference>
<dbReference type="Gene3D" id="3.40.50.720">
    <property type="entry name" value="NAD(P)-binding Rossmann-like Domain"/>
    <property type="match status" value="2"/>
</dbReference>
<evidence type="ECO:0000256" key="1">
    <source>
        <dbReference type="ARBA" id="ARBA00023002"/>
    </source>
</evidence>
<evidence type="ECO:0000256" key="2">
    <source>
        <dbReference type="ARBA" id="ARBA00023027"/>
    </source>
</evidence>
<name>A0A3N7HJW7_9BURK</name>
<dbReference type="GO" id="GO:0051287">
    <property type="term" value="F:NAD binding"/>
    <property type="evidence" value="ECO:0007669"/>
    <property type="project" value="InterPro"/>
</dbReference>
<dbReference type="PANTHER" id="PTHR43333:SF1">
    <property type="entry name" value="D-ISOMER SPECIFIC 2-HYDROXYACID DEHYDROGENASE NAD-BINDING DOMAIN-CONTAINING PROTEIN"/>
    <property type="match status" value="1"/>
</dbReference>
<dbReference type="Proteomes" id="UP000267464">
    <property type="component" value="Unassembled WGS sequence"/>
</dbReference>
<keyword evidence="2" id="KW-0520">NAD</keyword>
<dbReference type="PANTHER" id="PTHR43333">
    <property type="entry name" value="2-HACID_DH_C DOMAIN-CONTAINING PROTEIN"/>
    <property type="match status" value="1"/>
</dbReference>
<dbReference type="Pfam" id="PF02826">
    <property type="entry name" value="2-Hacid_dh_C"/>
    <property type="match status" value="1"/>
</dbReference>
<dbReference type="SUPFAM" id="SSF51735">
    <property type="entry name" value="NAD(P)-binding Rossmann-fold domains"/>
    <property type="match status" value="1"/>
</dbReference>
<reference evidence="4 5" key="1">
    <citation type="submission" date="2018-08" db="EMBL/GenBank/DDBJ databases">
        <authorList>
            <person name="Khan S.A."/>
            <person name="Jeon C.O."/>
            <person name="Chun B.H."/>
            <person name="Jeong S.E."/>
        </authorList>
    </citation>
    <scope>NUCLEOTIDE SEQUENCE [LARGE SCALE GENOMIC DNA]</scope>
    <source>
        <strain evidence="4 5">S-16</strain>
    </source>
</reference>
<gene>
    <name evidence="4" type="ORF">DZC73_22155</name>
</gene>
<reference evidence="4 5" key="2">
    <citation type="submission" date="2018-12" db="EMBL/GenBank/DDBJ databases">
        <title>Rhizobacter gummiphilus sp. nov., a rubber-degrading bacterium isolated from the soil of a botanical garden in Japan.</title>
        <authorList>
            <person name="Shunsuke S.S."/>
        </authorList>
    </citation>
    <scope>NUCLEOTIDE SEQUENCE [LARGE SCALE GENOMIC DNA]</scope>
    <source>
        <strain evidence="4 5">S-16</strain>
    </source>
</reference>
<dbReference type="InterPro" id="IPR036291">
    <property type="entry name" value="NAD(P)-bd_dom_sf"/>
</dbReference>
<dbReference type="SUPFAM" id="SSF52283">
    <property type="entry name" value="Formate/glycerate dehydrogenase catalytic domain-like"/>
    <property type="match status" value="1"/>
</dbReference>
<organism evidence="4 5">
    <name type="scientific">Piscinibacter terrae</name>
    <dbReference type="NCBI Taxonomy" id="2496871"/>
    <lineage>
        <taxon>Bacteria</taxon>
        <taxon>Pseudomonadati</taxon>
        <taxon>Pseudomonadota</taxon>
        <taxon>Betaproteobacteria</taxon>
        <taxon>Burkholderiales</taxon>
        <taxon>Sphaerotilaceae</taxon>
        <taxon>Piscinibacter</taxon>
    </lineage>
</organism>
<evidence type="ECO:0000259" key="3">
    <source>
        <dbReference type="Pfam" id="PF02826"/>
    </source>
</evidence>
<dbReference type="AlphaFoldDB" id="A0A3N7HJW7"/>
<keyword evidence="5" id="KW-1185">Reference proteome</keyword>
<keyword evidence="1" id="KW-0560">Oxidoreductase</keyword>
<accession>A0A3N7HJW7</accession>
<dbReference type="OrthoDB" id="9787219at2"/>
<feature type="domain" description="D-isomer specific 2-hydroxyacid dehydrogenase NAD-binding" evidence="3">
    <location>
        <begin position="105"/>
        <end position="266"/>
    </location>
</feature>
<comment type="caution">
    <text evidence="4">The sequence shown here is derived from an EMBL/GenBank/DDBJ whole genome shotgun (WGS) entry which is preliminary data.</text>
</comment>
<dbReference type="RefSeq" id="WP_124542580.1">
    <property type="nucleotide sequence ID" value="NZ_QUSW01000007.1"/>
</dbReference>
<evidence type="ECO:0000313" key="4">
    <source>
        <dbReference type="EMBL" id="RQP22364.1"/>
    </source>
</evidence>